<reference evidence="2 3" key="1">
    <citation type="submission" date="2018-03" db="EMBL/GenBank/DDBJ databases">
        <title>Genomic Encyclopedia of Archaeal and Bacterial Type Strains, Phase II (KMG-II): from individual species to whole genera.</title>
        <authorList>
            <person name="Goeker M."/>
        </authorList>
    </citation>
    <scope>NUCLEOTIDE SEQUENCE [LARGE SCALE GENOMIC DNA]</scope>
    <source>
        <strain evidence="2 3">DSM 100214</strain>
    </source>
</reference>
<evidence type="ECO:0000313" key="3">
    <source>
        <dbReference type="Proteomes" id="UP000247973"/>
    </source>
</evidence>
<evidence type="ECO:0000313" key="2">
    <source>
        <dbReference type="EMBL" id="PXV65939.1"/>
    </source>
</evidence>
<dbReference type="AlphaFoldDB" id="A0A2V3PQC5"/>
<keyword evidence="1" id="KW-0732">Signal</keyword>
<feature type="chain" id="PRO_5015981957" evidence="1">
    <location>
        <begin position="19"/>
        <end position="210"/>
    </location>
</feature>
<comment type="caution">
    <text evidence="2">The sequence shown here is derived from an EMBL/GenBank/DDBJ whole genome shotgun (WGS) entry which is preliminary data.</text>
</comment>
<protein>
    <submittedName>
        <fullName evidence="2">Uncharacterized protein</fullName>
    </submittedName>
</protein>
<keyword evidence="3" id="KW-1185">Reference proteome</keyword>
<gene>
    <name evidence="2" type="ORF">CLV62_106113</name>
</gene>
<evidence type="ECO:0000256" key="1">
    <source>
        <dbReference type="SAM" id="SignalP"/>
    </source>
</evidence>
<feature type="signal peptide" evidence="1">
    <location>
        <begin position="1"/>
        <end position="18"/>
    </location>
</feature>
<proteinExistence type="predicted"/>
<sequence length="210" mass="23198">MKKILLLLLVLVPLCTYAQVTIGTGEVADKSALLELRENADGTSNKGLLFPRVKLTSLTLSAPLAEHVNGMTVYNIDGTNIPQGLYYNDGTRWIRMVPQNNVFFYAPSIVLPTSVDDPAYNKDTQFFTVYMYNIYKSQFGMSDATSSSKSPLAGSLPVLQSNELDYFVTYYDNKVFTNLAISNTGILTYKIAAGSAITANTFINIIFKVR</sequence>
<dbReference type="EMBL" id="QICL01000006">
    <property type="protein sequence ID" value="PXV65939.1"/>
    <property type="molecule type" value="Genomic_DNA"/>
</dbReference>
<accession>A0A2V3PQC5</accession>
<dbReference type="Proteomes" id="UP000247973">
    <property type="component" value="Unassembled WGS sequence"/>
</dbReference>
<dbReference type="RefSeq" id="WP_110310126.1">
    <property type="nucleotide sequence ID" value="NZ_QICL01000006.1"/>
</dbReference>
<organism evidence="2 3">
    <name type="scientific">Dysgonomonas alginatilytica</name>
    <dbReference type="NCBI Taxonomy" id="1605892"/>
    <lineage>
        <taxon>Bacteria</taxon>
        <taxon>Pseudomonadati</taxon>
        <taxon>Bacteroidota</taxon>
        <taxon>Bacteroidia</taxon>
        <taxon>Bacteroidales</taxon>
        <taxon>Dysgonomonadaceae</taxon>
        <taxon>Dysgonomonas</taxon>
    </lineage>
</organism>
<name>A0A2V3PQC5_9BACT</name>
<dbReference type="OrthoDB" id="996320at2"/>